<protein>
    <submittedName>
        <fullName evidence="3">Alpha/beta fold hydrolase</fullName>
    </submittedName>
</protein>
<evidence type="ECO:0000256" key="2">
    <source>
        <dbReference type="SAM" id="SignalP"/>
    </source>
</evidence>
<sequence>MSADRRTGLALIIAGVLAAVGGCAGQPDPPAPPPGAGPADQSPGNPVQQPPSEVQDQTPEEAKRDEDANALPRDGFYSAEPSGADPGTLLRAEPFRGWHLPPGMQGTRMVYESRSAEEQPVVTSGAVVTPEGEPPEGGWPVIGWAHGTSGVAPQCAPSLMKDLYYGDVLAEYVAHGYAVVATDYAGLGAGEGHEYDTMPANANDVRYSIAAAAEAVPGLGDRWVAAGHSQGGQAAWGAAKQQTADPVGELVGAVSLAPATRIDQAMPELSRTPGSAVYLPYLAYAIALQNPDFQPQDMLTDAGMQNYDRYVNDGCLPSAIALTGAATPAEYLKPEVNDNPAVQRLIEQNEYDTEPLDVPLFAVSGAQDTSVPADTVAGAADRQCGQETPVQYREYAGTHDSLVTESAEDQLQWIADRFAGQEPPDTCR</sequence>
<proteinExistence type="predicted"/>
<feature type="compositionally biased region" description="Polar residues" evidence="1">
    <location>
        <begin position="45"/>
        <end position="57"/>
    </location>
</feature>
<evidence type="ECO:0000313" key="3">
    <source>
        <dbReference type="EMBL" id="MBE9375355.1"/>
    </source>
</evidence>
<organism evidence="3 4">
    <name type="scientific">Saccharopolyspora montiporae</name>
    <dbReference type="NCBI Taxonomy" id="2781240"/>
    <lineage>
        <taxon>Bacteria</taxon>
        <taxon>Bacillati</taxon>
        <taxon>Actinomycetota</taxon>
        <taxon>Actinomycetes</taxon>
        <taxon>Pseudonocardiales</taxon>
        <taxon>Pseudonocardiaceae</taxon>
        <taxon>Saccharopolyspora</taxon>
    </lineage>
</organism>
<dbReference type="RefSeq" id="WP_193928783.1">
    <property type="nucleotide sequence ID" value="NZ_JADEYC010000019.1"/>
</dbReference>
<dbReference type="PANTHER" id="PTHR34853">
    <property type="match status" value="1"/>
</dbReference>
<reference evidence="3" key="1">
    <citation type="submission" date="2020-10" db="EMBL/GenBank/DDBJ databases">
        <title>Diversity and distribution of actinomycetes associated with coral in the coast of Hainan.</title>
        <authorList>
            <person name="Li F."/>
        </authorList>
    </citation>
    <scope>NUCLEOTIDE SEQUENCE</scope>
    <source>
        <strain evidence="3">HNM0983</strain>
    </source>
</reference>
<dbReference type="PROSITE" id="PS51257">
    <property type="entry name" value="PROKAR_LIPOPROTEIN"/>
    <property type="match status" value="1"/>
</dbReference>
<comment type="caution">
    <text evidence="3">The sequence shown here is derived from an EMBL/GenBank/DDBJ whole genome shotgun (WGS) entry which is preliminary data.</text>
</comment>
<dbReference type="PANTHER" id="PTHR34853:SF1">
    <property type="entry name" value="LIPASE 5"/>
    <property type="match status" value="1"/>
</dbReference>
<feature type="compositionally biased region" description="Pro residues" evidence="1">
    <location>
        <begin position="27"/>
        <end position="36"/>
    </location>
</feature>
<dbReference type="AlphaFoldDB" id="A0A929BBK9"/>
<dbReference type="InterPro" id="IPR029058">
    <property type="entry name" value="AB_hydrolase_fold"/>
</dbReference>
<keyword evidence="2" id="KW-0732">Signal</keyword>
<dbReference type="GO" id="GO:0004806">
    <property type="term" value="F:triacylglycerol lipase activity"/>
    <property type="evidence" value="ECO:0007669"/>
    <property type="project" value="InterPro"/>
</dbReference>
<dbReference type="Pfam" id="PF03583">
    <property type="entry name" value="LIP"/>
    <property type="match status" value="1"/>
</dbReference>
<feature type="region of interest" description="Disordered" evidence="1">
    <location>
        <begin position="21"/>
        <end position="98"/>
    </location>
</feature>
<keyword evidence="4" id="KW-1185">Reference proteome</keyword>
<dbReference type="SUPFAM" id="SSF53474">
    <property type="entry name" value="alpha/beta-Hydrolases"/>
    <property type="match status" value="1"/>
</dbReference>
<dbReference type="InterPro" id="IPR005152">
    <property type="entry name" value="Lipase_secreted"/>
</dbReference>
<accession>A0A929BBK9</accession>
<dbReference type="EMBL" id="JADEYC010000019">
    <property type="protein sequence ID" value="MBE9375355.1"/>
    <property type="molecule type" value="Genomic_DNA"/>
</dbReference>
<dbReference type="GO" id="GO:0016042">
    <property type="term" value="P:lipid catabolic process"/>
    <property type="evidence" value="ECO:0007669"/>
    <property type="project" value="InterPro"/>
</dbReference>
<evidence type="ECO:0000313" key="4">
    <source>
        <dbReference type="Proteomes" id="UP000598360"/>
    </source>
</evidence>
<evidence type="ECO:0000256" key="1">
    <source>
        <dbReference type="SAM" id="MobiDB-lite"/>
    </source>
</evidence>
<feature type="signal peptide" evidence="2">
    <location>
        <begin position="1"/>
        <end position="24"/>
    </location>
</feature>
<gene>
    <name evidence="3" type="ORF">IQ251_12955</name>
</gene>
<dbReference type="PIRSF" id="PIRSF029171">
    <property type="entry name" value="Esterase_LipA"/>
    <property type="match status" value="1"/>
</dbReference>
<name>A0A929BBK9_9PSEU</name>
<feature type="chain" id="PRO_5038766505" evidence="2">
    <location>
        <begin position="25"/>
        <end position="428"/>
    </location>
</feature>
<keyword evidence="3" id="KW-0378">Hydrolase</keyword>
<dbReference type="Proteomes" id="UP000598360">
    <property type="component" value="Unassembled WGS sequence"/>
</dbReference>
<dbReference type="Gene3D" id="3.40.50.1820">
    <property type="entry name" value="alpha/beta hydrolase"/>
    <property type="match status" value="2"/>
</dbReference>